<evidence type="ECO:0000256" key="1">
    <source>
        <dbReference type="SAM" id="MobiDB-lite"/>
    </source>
</evidence>
<evidence type="ECO:0000313" key="3">
    <source>
        <dbReference type="Proteomes" id="UP001154282"/>
    </source>
</evidence>
<name>A0AAV0Q9J0_9ROSI</name>
<organism evidence="2 3">
    <name type="scientific">Linum tenue</name>
    <dbReference type="NCBI Taxonomy" id="586396"/>
    <lineage>
        <taxon>Eukaryota</taxon>
        <taxon>Viridiplantae</taxon>
        <taxon>Streptophyta</taxon>
        <taxon>Embryophyta</taxon>
        <taxon>Tracheophyta</taxon>
        <taxon>Spermatophyta</taxon>
        <taxon>Magnoliopsida</taxon>
        <taxon>eudicotyledons</taxon>
        <taxon>Gunneridae</taxon>
        <taxon>Pentapetalae</taxon>
        <taxon>rosids</taxon>
        <taxon>fabids</taxon>
        <taxon>Malpighiales</taxon>
        <taxon>Linaceae</taxon>
        <taxon>Linum</taxon>
    </lineage>
</organism>
<feature type="region of interest" description="Disordered" evidence="1">
    <location>
        <begin position="1"/>
        <end position="43"/>
    </location>
</feature>
<accession>A0AAV0Q9J0</accession>
<protein>
    <recommendedName>
        <fullName evidence="4">DUF4283 domain-containing protein</fullName>
    </recommendedName>
</protein>
<dbReference type="Proteomes" id="UP001154282">
    <property type="component" value="Unassembled WGS sequence"/>
</dbReference>
<feature type="compositionally biased region" description="Polar residues" evidence="1">
    <location>
        <begin position="24"/>
        <end position="35"/>
    </location>
</feature>
<comment type="caution">
    <text evidence="2">The sequence shown here is derived from an EMBL/GenBank/DDBJ whole genome shotgun (WGS) entry which is preliminary data.</text>
</comment>
<evidence type="ECO:0000313" key="2">
    <source>
        <dbReference type="EMBL" id="CAI0540924.1"/>
    </source>
</evidence>
<sequence>MSSSLIAMPADSSIPSGRPPDNCQLFTEATTSTGAGDNPLKASTGDLLAGMQIDKPPAPTNLGLSPTGDTIDVLAADTTGDQTSTSPSKRIVSYAGIVAGEGSMSKGPMSQWIPVGEHDLIPGSFQGEPELRLSDNFKTKLSAPWQRTLVVRLLGRNIGYTTLCNRIRALWRPSGSMEVLALF</sequence>
<gene>
    <name evidence="2" type="ORF">LITE_LOCUS41889</name>
</gene>
<dbReference type="AlphaFoldDB" id="A0AAV0Q9J0"/>
<evidence type="ECO:0008006" key="4">
    <source>
        <dbReference type="Google" id="ProtNLM"/>
    </source>
</evidence>
<dbReference type="EMBL" id="CAMGYJ010000009">
    <property type="protein sequence ID" value="CAI0540924.1"/>
    <property type="molecule type" value="Genomic_DNA"/>
</dbReference>
<reference evidence="2" key="1">
    <citation type="submission" date="2022-08" db="EMBL/GenBank/DDBJ databases">
        <authorList>
            <person name="Gutierrez-Valencia J."/>
        </authorList>
    </citation>
    <scope>NUCLEOTIDE SEQUENCE</scope>
</reference>
<keyword evidence="3" id="KW-1185">Reference proteome</keyword>
<proteinExistence type="predicted"/>